<dbReference type="RefSeq" id="WP_309941744.1">
    <property type="nucleotide sequence ID" value="NZ_AP025305.1"/>
</dbReference>
<keyword evidence="3" id="KW-0804">Transcription</keyword>
<gene>
    <name evidence="7" type="ORF">HNQ88_004248</name>
</gene>
<feature type="transmembrane region" description="Helical" evidence="5">
    <location>
        <begin position="181"/>
        <end position="202"/>
    </location>
</feature>
<dbReference type="GO" id="GO:0043565">
    <property type="term" value="F:sequence-specific DNA binding"/>
    <property type="evidence" value="ECO:0007669"/>
    <property type="project" value="InterPro"/>
</dbReference>
<evidence type="ECO:0000256" key="5">
    <source>
        <dbReference type="SAM" id="Phobius"/>
    </source>
</evidence>
<accession>A0AAE3XQB5</accession>
<dbReference type="EMBL" id="JAVDQD010000006">
    <property type="protein sequence ID" value="MDR6241172.1"/>
    <property type="molecule type" value="Genomic_DNA"/>
</dbReference>
<dbReference type="PANTHER" id="PTHR43280:SF29">
    <property type="entry name" value="ARAC-FAMILY TRANSCRIPTIONAL REGULATOR"/>
    <property type="match status" value="1"/>
</dbReference>
<evidence type="ECO:0000256" key="2">
    <source>
        <dbReference type="ARBA" id="ARBA00023125"/>
    </source>
</evidence>
<evidence type="ECO:0000256" key="1">
    <source>
        <dbReference type="ARBA" id="ARBA00023015"/>
    </source>
</evidence>
<feature type="transmembrane region" description="Helical" evidence="5">
    <location>
        <begin position="137"/>
        <end position="160"/>
    </location>
</feature>
<dbReference type="SUPFAM" id="SSF46689">
    <property type="entry name" value="Homeodomain-like"/>
    <property type="match status" value="1"/>
</dbReference>
<evidence type="ECO:0000313" key="8">
    <source>
        <dbReference type="Proteomes" id="UP001185092"/>
    </source>
</evidence>
<dbReference type="InterPro" id="IPR018060">
    <property type="entry name" value="HTH_AraC"/>
</dbReference>
<feature type="domain" description="HTH araC/xylS-type" evidence="6">
    <location>
        <begin position="330"/>
        <end position="434"/>
    </location>
</feature>
<dbReference type="PROSITE" id="PS01124">
    <property type="entry name" value="HTH_ARAC_FAMILY_2"/>
    <property type="match status" value="1"/>
</dbReference>
<feature type="transmembrane region" description="Helical" evidence="5">
    <location>
        <begin position="66"/>
        <end position="87"/>
    </location>
</feature>
<dbReference type="InterPro" id="IPR009057">
    <property type="entry name" value="Homeodomain-like_sf"/>
</dbReference>
<dbReference type="Proteomes" id="UP001185092">
    <property type="component" value="Unassembled WGS sequence"/>
</dbReference>
<comment type="caution">
    <text evidence="7">The sequence shown here is derived from an EMBL/GenBank/DDBJ whole genome shotgun (WGS) entry which is preliminary data.</text>
</comment>
<dbReference type="InterPro" id="IPR020449">
    <property type="entry name" value="Tscrpt_reg_AraC-type_HTH"/>
</dbReference>
<feature type="region of interest" description="Disordered" evidence="4">
    <location>
        <begin position="302"/>
        <end position="322"/>
    </location>
</feature>
<evidence type="ECO:0000256" key="4">
    <source>
        <dbReference type="SAM" id="MobiDB-lite"/>
    </source>
</evidence>
<feature type="transmembrane region" description="Helical" evidence="5">
    <location>
        <begin position="214"/>
        <end position="232"/>
    </location>
</feature>
<protein>
    <submittedName>
        <fullName evidence="7">AraC-like DNA-binding protein</fullName>
    </submittedName>
</protein>
<keyword evidence="5" id="KW-0472">Membrane</keyword>
<dbReference type="GO" id="GO:0003700">
    <property type="term" value="F:DNA-binding transcription factor activity"/>
    <property type="evidence" value="ECO:0007669"/>
    <property type="project" value="InterPro"/>
</dbReference>
<dbReference type="SMART" id="SM00342">
    <property type="entry name" value="HTH_ARAC"/>
    <property type="match status" value="1"/>
</dbReference>
<feature type="compositionally biased region" description="Basic and acidic residues" evidence="4">
    <location>
        <begin position="302"/>
        <end position="314"/>
    </location>
</feature>
<keyword evidence="5" id="KW-0812">Transmembrane</keyword>
<dbReference type="PANTHER" id="PTHR43280">
    <property type="entry name" value="ARAC-FAMILY TRANSCRIPTIONAL REGULATOR"/>
    <property type="match status" value="1"/>
</dbReference>
<keyword evidence="1" id="KW-0805">Transcription regulation</keyword>
<reference evidence="7" key="1">
    <citation type="submission" date="2023-07" db="EMBL/GenBank/DDBJ databases">
        <title>Genomic Encyclopedia of Type Strains, Phase IV (KMG-IV): sequencing the most valuable type-strain genomes for metagenomic binning, comparative biology and taxonomic classification.</title>
        <authorList>
            <person name="Goeker M."/>
        </authorList>
    </citation>
    <scope>NUCLEOTIDE SEQUENCE</scope>
    <source>
        <strain evidence="7">DSM 26174</strain>
    </source>
</reference>
<dbReference type="PRINTS" id="PR00032">
    <property type="entry name" value="HTHARAC"/>
</dbReference>
<sequence>MIFTTVELLSILLAFLFLFFAGYLLAIKSNKRLSNLLFAAHFIITALDISAYFYPKFITLPYSAEMLRIKILAGMKAPIIYLYILSVLYDDFKLKAKHILYFSPLFINLIILIPNFFSVNASKQELYFLNFFDQPETIFATFFSYIVVYAFILAELYQVGRYRKIVKQNYSNPKALVNYTWLKQFLIISIILTTITFIKGIYRLAYDEYETTNELIITMLLFGIAFGTWLFSKALFAPNIFQGINTRLEPIEEISHSNDDISIEATKQFTVEKQANPFISESDTNDKEKFCATTTIQCIQEKTTDTSKKSKDSDANPTLTEDDVDDIRIKSIQQYMQEKEPYLDSSLTVQKLGIQLKIPPKELSSLINQHIGTHFFDFINQYRVKKAMEILKETSASKRTIQEVMYDVGFNSKNSFNTAFKKYTNLTPTQYRKRH</sequence>
<evidence type="ECO:0000259" key="6">
    <source>
        <dbReference type="PROSITE" id="PS01124"/>
    </source>
</evidence>
<keyword evidence="5" id="KW-1133">Transmembrane helix</keyword>
<organism evidence="7 8">
    <name type="scientific">Aureibacter tunicatorum</name>
    <dbReference type="NCBI Taxonomy" id="866807"/>
    <lineage>
        <taxon>Bacteria</taxon>
        <taxon>Pseudomonadati</taxon>
        <taxon>Bacteroidota</taxon>
        <taxon>Cytophagia</taxon>
        <taxon>Cytophagales</taxon>
        <taxon>Persicobacteraceae</taxon>
        <taxon>Aureibacter</taxon>
    </lineage>
</organism>
<keyword evidence="2 7" id="KW-0238">DNA-binding</keyword>
<keyword evidence="8" id="KW-1185">Reference proteome</keyword>
<dbReference type="Gene3D" id="1.10.10.60">
    <property type="entry name" value="Homeodomain-like"/>
    <property type="match status" value="2"/>
</dbReference>
<proteinExistence type="predicted"/>
<feature type="transmembrane region" description="Helical" evidence="5">
    <location>
        <begin position="33"/>
        <end position="54"/>
    </location>
</feature>
<dbReference type="AlphaFoldDB" id="A0AAE3XQB5"/>
<evidence type="ECO:0000256" key="3">
    <source>
        <dbReference type="ARBA" id="ARBA00023163"/>
    </source>
</evidence>
<feature type="transmembrane region" description="Helical" evidence="5">
    <location>
        <begin position="6"/>
        <end position="26"/>
    </location>
</feature>
<evidence type="ECO:0000313" key="7">
    <source>
        <dbReference type="EMBL" id="MDR6241172.1"/>
    </source>
</evidence>
<dbReference type="Pfam" id="PF12833">
    <property type="entry name" value="HTH_18"/>
    <property type="match status" value="1"/>
</dbReference>
<feature type="transmembrane region" description="Helical" evidence="5">
    <location>
        <begin position="99"/>
        <end position="117"/>
    </location>
</feature>
<name>A0AAE3XQB5_9BACT</name>